<reference evidence="1" key="1">
    <citation type="submission" date="2005-10" db="EMBL/GenBank/DDBJ databases">
        <authorList>
            <person name="Loftus B.J."/>
            <person name="Nene V.M."/>
            <person name="Hannick L.I."/>
            <person name="Bidwell S."/>
            <person name="Haas B."/>
            <person name="Amedeo P."/>
            <person name="Orvis J."/>
            <person name="Wortman J.R."/>
            <person name="White O.R."/>
            <person name="Salzberg S."/>
            <person name="Shumway M."/>
            <person name="Koo H."/>
            <person name="Zhao Y."/>
            <person name="Holmes M."/>
            <person name="Miller J."/>
            <person name="Schatz M."/>
            <person name="Pop M."/>
            <person name="Pai G."/>
            <person name="Utterback T."/>
            <person name="Rogers Y.-H."/>
            <person name="Kravitz S."/>
            <person name="Fraser C.M."/>
        </authorList>
    </citation>
    <scope>NUCLEOTIDE SEQUENCE</scope>
    <source>
        <strain evidence="1">Liverpool</strain>
    </source>
</reference>
<reference evidence="1" key="3">
    <citation type="submission" date="2012-09" db="EMBL/GenBank/DDBJ databases">
        <authorList>
            <consortium name="VectorBase"/>
        </authorList>
    </citation>
    <scope>NUCLEOTIDE SEQUENCE</scope>
    <source>
        <strain evidence="1">Liverpool</strain>
    </source>
</reference>
<evidence type="ECO:0000313" key="2">
    <source>
        <dbReference type="Proteomes" id="UP000682892"/>
    </source>
</evidence>
<dbReference type="Proteomes" id="UP000682892">
    <property type="component" value="Unassembled WGS sequence"/>
</dbReference>
<sequence length="85" mass="9846">MDGGFVSASPLAISIKRALAWQYTHSIGCLYNLYVSFYQHWGWFLELTKPNTYRVEFPETVQIMHAIRSFNHSFVSTRLTQSIVS</sequence>
<dbReference type="EMBL" id="CH477229">
    <property type="protein sequence ID" value="EJY57403.1"/>
    <property type="molecule type" value="Genomic_DNA"/>
</dbReference>
<gene>
    <name evidence="1" type="ORF">AaeL_AAEL016962</name>
</gene>
<proteinExistence type="predicted"/>
<dbReference type="PaxDb" id="7159-AAEL016962-PA"/>
<evidence type="ECO:0000313" key="1">
    <source>
        <dbReference type="EMBL" id="EJY57403.1"/>
    </source>
</evidence>
<protein>
    <submittedName>
        <fullName evidence="1">AAEL016962-PA</fullName>
    </submittedName>
</protein>
<dbReference type="HOGENOM" id="CLU_2514454_0_0_1"/>
<dbReference type="AlphaFoldDB" id="J9HS17"/>
<name>J9HS17_AEDAE</name>
<organism evidence="1 2">
    <name type="scientific">Aedes aegypti</name>
    <name type="common">Yellowfever mosquito</name>
    <name type="synonym">Culex aegypti</name>
    <dbReference type="NCBI Taxonomy" id="7159"/>
    <lineage>
        <taxon>Eukaryota</taxon>
        <taxon>Metazoa</taxon>
        <taxon>Ecdysozoa</taxon>
        <taxon>Arthropoda</taxon>
        <taxon>Hexapoda</taxon>
        <taxon>Insecta</taxon>
        <taxon>Pterygota</taxon>
        <taxon>Neoptera</taxon>
        <taxon>Endopterygota</taxon>
        <taxon>Diptera</taxon>
        <taxon>Nematocera</taxon>
        <taxon>Culicoidea</taxon>
        <taxon>Culicidae</taxon>
        <taxon>Culicinae</taxon>
        <taxon>Aedini</taxon>
        <taxon>Aedes</taxon>
        <taxon>Stegomyia</taxon>
    </lineage>
</organism>
<accession>J9HS17</accession>
<reference evidence="1" key="2">
    <citation type="journal article" date="2007" name="Science">
        <title>Genome sequence of Aedes aegypti, a major arbovirus vector.</title>
        <authorList>
            <person name="Nene V."/>
            <person name="Wortman J.R."/>
            <person name="Lawson D."/>
            <person name="Haas B."/>
            <person name="Kodira C."/>
            <person name="Tu Z.J."/>
            <person name="Loftus B."/>
            <person name="Xi Z."/>
            <person name="Megy K."/>
            <person name="Grabherr M."/>
            <person name="Ren Q."/>
            <person name="Zdobnov E.M."/>
            <person name="Lobo N.F."/>
            <person name="Campbell K.S."/>
            <person name="Brown S.E."/>
            <person name="Bonaldo M.F."/>
            <person name="Zhu J."/>
            <person name="Sinkins S.P."/>
            <person name="Hogenkamp D.G."/>
            <person name="Amedeo P."/>
            <person name="Arensburger P."/>
            <person name="Atkinson P.W."/>
            <person name="Bidwell S."/>
            <person name="Biedler J."/>
            <person name="Birney E."/>
            <person name="Bruggner R.V."/>
            <person name="Costas J."/>
            <person name="Coy M.R."/>
            <person name="Crabtree J."/>
            <person name="Crawford M."/>
            <person name="Debruyn B."/>
            <person name="Decaprio D."/>
            <person name="Eiglmeier K."/>
            <person name="Eisenstadt E."/>
            <person name="El-Dorry H."/>
            <person name="Gelbart W.M."/>
            <person name="Gomes S.L."/>
            <person name="Hammond M."/>
            <person name="Hannick L.I."/>
            <person name="Hogan J.R."/>
            <person name="Holmes M.H."/>
            <person name="Jaffe D."/>
            <person name="Johnston J.S."/>
            <person name="Kennedy R.C."/>
            <person name="Koo H."/>
            <person name="Kravitz S."/>
            <person name="Kriventseva E.V."/>
            <person name="Kulp D."/>
            <person name="Labutti K."/>
            <person name="Lee E."/>
            <person name="Li S."/>
            <person name="Lovin D.D."/>
            <person name="Mao C."/>
            <person name="Mauceli E."/>
            <person name="Menck C.F."/>
            <person name="Miller J.R."/>
            <person name="Montgomery P."/>
            <person name="Mori A."/>
            <person name="Nascimento A.L."/>
            <person name="Naveira H.F."/>
            <person name="Nusbaum C."/>
            <person name="O'leary S."/>
            <person name="Orvis J."/>
            <person name="Pertea M."/>
            <person name="Quesneville H."/>
            <person name="Reidenbach K.R."/>
            <person name="Rogers Y.H."/>
            <person name="Roth C.W."/>
            <person name="Schneider J.R."/>
            <person name="Schatz M."/>
            <person name="Shumway M."/>
            <person name="Stanke M."/>
            <person name="Stinson E.O."/>
            <person name="Tubio J.M."/>
            <person name="Vanzee J.P."/>
            <person name="Verjovski-Almeida S."/>
            <person name="Werner D."/>
            <person name="White O."/>
            <person name="Wyder S."/>
            <person name="Zeng Q."/>
            <person name="Zhao Q."/>
            <person name="Zhao Y."/>
            <person name="Hill C.A."/>
            <person name="Raikhel A.S."/>
            <person name="Soares M.B."/>
            <person name="Knudson D.L."/>
            <person name="Lee N.H."/>
            <person name="Galagan J."/>
            <person name="Salzberg S.L."/>
            <person name="Paulsen I.T."/>
            <person name="Dimopoulos G."/>
            <person name="Collins F.H."/>
            <person name="Birren B."/>
            <person name="Fraser-Liggett C.M."/>
            <person name="Severson D.W."/>
        </authorList>
    </citation>
    <scope>NUCLEOTIDE SEQUENCE [LARGE SCALE GENOMIC DNA]</scope>
    <source>
        <strain evidence="1">Liverpool</strain>
    </source>
</reference>